<dbReference type="OrthoDB" id="10251424at2759"/>
<evidence type="ECO:0000256" key="2">
    <source>
        <dbReference type="ARBA" id="ARBA00007261"/>
    </source>
</evidence>
<dbReference type="Pfam" id="PF05193">
    <property type="entry name" value="Peptidase_M16_C"/>
    <property type="match status" value="1"/>
</dbReference>
<dbReference type="GO" id="GO:0046872">
    <property type="term" value="F:metal ion binding"/>
    <property type="evidence" value="ECO:0007669"/>
    <property type="project" value="InterPro"/>
</dbReference>
<evidence type="ECO:0000259" key="3">
    <source>
        <dbReference type="Pfam" id="PF00675"/>
    </source>
</evidence>
<dbReference type="KEGG" id="beq:BEWA_019260"/>
<dbReference type="InterPro" id="IPR011249">
    <property type="entry name" value="Metalloenz_LuxS/M16"/>
</dbReference>
<dbReference type="VEuPathDB" id="PiroplasmaDB:BEWA_019260"/>
<sequence>MKVILSNLQCLLPRSQAFRCLSGVAEINRILQKEPPKFELVPFKKEDMNVIMSEVPDFKYYYIGNSDSKENPYMNVPLTTGIYVKGSEGKYKPVDQDIKFAKLENGLRIACIDRGGIDTMLGLYVNAGSRFETSSEAGVSSMIENMAFHSTAHLSHLRTIKTVETLGGNISCNAFREHMAYHAEGLRSDMPILLNILIGNVLFPRFLPWELKSNKERLDSRRKQIHDSPDSLVTEELHSVAWHNNTLGLHNYCPESSVANYSPDLMREFMLKHFSPDKTVIVGINVDMKELSKWTMRAFAEYNSIPNSVREIETPVYTGGIRYIEGLTPLVHIAVGYEVKSGWNSSDLVVLTVLQSLLGGGGSFSTGGPGKGMHSRLFLNVLNKYEWIENCMAFNTIHSDTGIFGLYMVADPRYSRNVFEIISKELRGIQKISEKEVERAKNTLKSFLHMSIEHKGIVIEDVARQLLFCNRVLTPSELESAIDAVTVDHVKDAARRLITKSQPSVVAYGNINHLPHHGDVLSILSN</sequence>
<feature type="domain" description="Peptidase M16 C-terminal" evidence="4">
    <location>
        <begin position="262"/>
        <end position="444"/>
    </location>
</feature>
<reference evidence="5 6" key="1">
    <citation type="journal article" date="2012" name="BMC Genomics">
        <title>Comparative genomic analysis and phylogenetic position of Theileria equi.</title>
        <authorList>
            <person name="Kappmeyer L.S."/>
            <person name="Thiagarajan M."/>
            <person name="Herndon D.R."/>
            <person name="Ramsay J.D."/>
            <person name="Caler E."/>
            <person name="Djikeng A."/>
            <person name="Gillespie J.J."/>
            <person name="Lau A.O."/>
            <person name="Roalson E.H."/>
            <person name="Silva J.C."/>
            <person name="Silva M.G."/>
            <person name="Suarez C.E."/>
            <person name="Ueti M.W."/>
            <person name="Nene V.M."/>
            <person name="Mealey R.H."/>
            <person name="Knowles D.P."/>
            <person name="Brayton K.A."/>
        </authorList>
    </citation>
    <scope>NUCLEOTIDE SEQUENCE [LARGE SCALE GENOMIC DNA]</scope>
    <source>
        <strain evidence="5 6">WA</strain>
    </source>
</reference>
<dbReference type="AlphaFoldDB" id="L0AVM8"/>
<organism evidence="5 6">
    <name type="scientific">Theileria equi strain WA</name>
    <dbReference type="NCBI Taxonomy" id="1537102"/>
    <lineage>
        <taxon>Eukaryota</taxon>
        <taxon>Sar</taxon>
        <taxon>Alveolata</taxon>
        <taxon>Apicomplexa</taxon>
        <taxon>Aconoidasida</taxon>
        <taxon>Piroplasmida</taxon>
        <taxon>Theileriidae</taxon>
        <taxon>Theileria</taxon>
    </lineage>
</organism>
<dbReference type="Proteomes" id="UP000031512">
    <property type="component" value="Chromosome 1"/>
</dbReference>
<dbReference type="Gene3D" id="3.30.830.10">
    <property type="entry name" value="Metalloenzyme, LuxS/M16 peptidase-like"/>
    <property type="match status" value="2"/>
</dbReference>
<comment type="similarity">
    <text evidence="2">Belongs to the peptidase M16 family.</text>
</comment>
<keyword evidence="6" id="KW-1185">Reference proteome</keyword>
<dbReference type="EMBL" id="CP001669">
    <property type="protein sequence ID" value="AFZ79081.1"/>
    <property type="molecule type" value="Genomic_DNA"/>
</dbReference>
<dbReference type="SUPFAM" id="SSF63411">
    <property type="entry name" value="LuxS/MPP-like metallohydrolase"/>
    <property type="match status" value="2"/>
</dbReference>
<dbReference type="GeneID" id="15803938"/>
<dbReference type="PANTHER" id="PTHR11851:SF49">
    <property type="entry name" value="MITOCHONDRIAL-PROCESSING PEPTIDASE SUBUNIT ALPHA"/>
    <property type="match status" value="1"/>
</dbReference>
<dbReference type="PANTHER" id="PTHR11851">
    <property type="entry name" value="METALLOPROTEASE"/>
    <property type="match status" value="1"/>
</dbReference>
<dbReference type="InterPro" id="IPR007863">
    <property type="entry name" value="Peptidase_M16_C"/>
</dbReference>
<dbReference type="EC" id="3.4.24.64" evidence="5"/>
<proteinExistence type="inferred from homology"/>
<dbReference type="InterPro" id="IPR050361">
    <property type="entry name" value="MPP/UQCRC_Complex"/>
</dbReference>
<comment type="function">
    <text evidence="1">Substrate recognition and binding subunit of the essential mitochondrial processing protease (MPP), which cleaves the mitochondrial sequence off newly imported precursors proteins.</text>
</comment>
<dbReference type="RefSeq" id="XP_004828747.1">
    <property type="nucleotide sequence ID" value="XM_004828690.1"/>
</dbReference>
<keyword evidence="5" id="KW-0378">Hydrolase</keyword>
<evidence type="ECO:0000259" key="4">
    <source>
        <dbReference type="Pfam" id="PF05193"/>
    </source>
</evidence>
<protein>
    <submittedName>
        <fullName evidence="5">Mitochondrial processing peptidase alpha subunit, putative</fullName>
        <ecNumber evidence="5">3.4.24.64</ecNumber>
    </submittedName>
</protein>
<evidence type="ECO:0000313" key="5">
    <source>
        <dbReference type="EMBL" id="AFZ79081.1"/>
    </source>
</evidence>
<dbReference type="InterPro" id="IPR011765">
    <property type="entry name" value="Pept_M16_N"/>
</dbReference>
<evidence type="ECO:0000256" key="1">
    <source>
        <dbReference type="ARBA" id="ARBA00002123"/>
    </source>
</evidence>
<name>L0AVM8_THEEQ</name>
<feature type="domain" description="Peptidase M16 N-terminal" evidence="3">
    <location>
        <begin position="121"/>
        <end position="255"/>
    </location>
</feature>
<accession>L0AVM8</accession>
<dbReference type="Pfam" id="PF00675">
    <property type="entry name" value="Peptidase_M16"/>
    <property type="match status" value="1"/>
</dbReference>
<dbReference type="STRING" id="1537102.L0AVM8"/>
<dbReference type="GO" id="GO:0005739">
    <property type="term" value="C:mitochondrion"/>
    <property type="evidence" value="ECO:0007669"/>
    <property type="project" value="TreeGrafter"/>
</dbReference>
<gene>
    <name evidence="5" type="ORF">BEWA_019260</name>
</gene>
<dbReference type="eggNOG" id="KOG2067">
    <property type="taxonomic scope" value="Eukaryota"/>
</dbReference>
<dbReference type="GO" id="GO:0004222">
    <property type="term" value="F:metalloendopeptidase activity"/>
    <property type="evidence" value="ECO:0007669"/>
    <property type="project" value="UniProtKB-EC"/>
</dbReference>
<evidence type="ECO:0000313" key="6">
    <source>
        <dbReference type="Proteomes" id="UP000031512"/>
    </source>
</evidence>